<protein>
    <submittedName>
        <fullName evidence="2">Uncharacterized protein</fullName>
    </submittedName>
</protein>
<feature type="compositionally biased region" description="Basic and acidic residues" evidence="1">
    <location>
        <begin position="104"/>
        <end position="115"/>
    </location>
</feature>
<name>A0AAV4MS25_9ARAC</name>
<evidence type="ECO:0000313" key="3">
    <source>
        <dbReference type="Proteomes" id="UP001054837"/>
    </source>
</evidence>
<sequence length="115" mass="12670">MCVSSPGRDRESNISTGCHISQISDEVNPTAYLLPSLFRRKQCITLTSRVEAEAGLLTSFLNSSPTTETESRTTSSEHLCVERRNEIGGPTTKVALNGNNNNKLAEEHFTDNEKQ</sequence>
<keyword evidence="3" id="KW-1185">Reference proteome</keyword>
<dbReference type="EMBL" id="BPLQ01000802">
    <property type="protein sequence ID" value="GIX75113.1"/>
    <property type="molecule type" value="Genomic_DNA"/>
</dbReference>
<reference evidence="2 3" key="1">
    <citation type="submission" date="2021-06" db="EMBL/GenBank/DDBJ databases">
        <title>Caerostris darwini draft genome.</title>
        <authorList>
            <person name="Kono N."/>
            <person name="Arakawa K."/>
        </authorList>
    </citation>
    <scope>NUCLEOTIDE SEQUENCE [LARGE SCALE GENOMIC DNA]</scope>
</reference>
<dbReference type="AlphaFoldDB" id="A0AAV4MS25"/>
<evidence type="ECO:0000313" key="2">
    <source>
        <dbReference type="EMBL" id="GIX75113.1"/>
    </source>
</evidence>
<evidence type="ECO:0000256" key="1">
    <source>
        <dbReference type="SAM" id="MobiDB-lite"/>
    </source>
</evidence>
<organism evidence="2 3">
    <name type="scientific">Caerostris darwini</name>
    <dbReference type="NCBI Taxonomy" id="1538125"/>
    <lineage>
        <taxon>Eukaryota</taxon>
        <taxon>Metazoa</taxon>
        <taxon>Ecdysozoa</taxon>
        <taxon>Arthropoda</taxon>
        <taxon>Chelicerata</taxon>
        <taxon>Arachnida</taxon>
        <taxon>Araneae</taxon>
        <taxon>Araneomorphae</taxon>
        <taxon>Entelegynae</taxon>
        <taxon>Araneoidea</taxon>
        <taxon>Araneidae</taxon>
        <taxon>Caerostris</taxon>
    </lineage>
</organism>
<accession>A0AAV4MS25</accession>
<proteinExistence type="predicted"/>
<feature type="region of interest" description="Disordered" evidence="1">
    <location>
        <begin position="86"/>
        <end position="115"/>
    </location>
</feature>
<dbReference type="Proteomes" id="UP001054837">
    <property type="component" value="Unassembled WGS sequence"/>
</dbReference>
<comment type="caution">
    <text evidence="2">The sequence shown here is derived from an EMBL/GenBank/DDBJ whole genome shotgun (WGS) entry which is preliminary data.</text>
</comment>
<gene>
    <name evidence="2" type="ORF">CDAR_479551</name>
</gene>